<evidence type="ECO:0000313" key="1">
    <source>
        <dbReference type="EMBL" id="OLN21400.1"/>
    </source>
</evidence>
<dbReference type="OrthoDB" id="2740098at2"/>
<name>A0A1Q8Q244_9BACI</name>
<sequence length="106" mass="11727">MTVVKLRNAIEIDGKEIKEINLPLENLTGKDVLDADREVRSKGFGGIDPLYTQEGLSILAAKAAKMIPDDLERLSMFDFMEVTGQVALFLVRSESPSQEISTNTEN</sequence>
<dbReference type="EMBL" id="MSDU01000048">
    <property type="protein sequence ID" value="OLN21400.1"/>
    <property type="molecule type" value="Genomic_DNA"/>
</dbReference>
<dbReference type="Pfam" id="PF10109">
    <property type="entry name" value="Phage_TAC_7"/>
    <property type="match status" value="1"/>
</dbReference>
<gene>
    <name evidence="1" type="ORF">BTO30_14870</name>
</gene>
<dbReference type="Proteomes" id="UP000185568">
    <property type="component" value="Unassembled WGS sequence"/>
</dbReference>
<evidence type="ECO:0008006" key="3">
    <source>
        <dbReference type="Google" id="ProtNLM"/>
    </source>
</evidence>
<reference evidence="1 2" key="1">
    <citation type="submission" date="2016-12" db="EMBL/GenBank/DDBJ databases">
        <title>Domibacillus antri genome sequencing.</title>
        <authorList>
            <person name="Verma A."/>
            <person name="Krishnamurthi S."/>
        </authorList>
    </citation>
    <scope>NUCLEOTIDE SEQUENCE [LARGE SCALE GENOMIC DNA]</scope>
    <source>
        <strain evidence="1 2">XD80</strain>
    </source>
</reference>
<dbReference type="InterPro" id="IPR019289">
    <property type="entry name" value="Phage_tail_E/E"/>
</dbReference>
<proteinExistence type="predicted"/>
<evidence type="ECO:0000313" key="2">
    <source>
        <dbReference type="Proteomes" id="UP000185568"/>
    </source>
</evidence>
<comment type="caution">
    <text evidence="1">The sequence shown here is derived from an EMBL/GenBank/DDBJ whole genome shotgun (WGS) entry which is preliminary data.</text>
</comment>
<keyword evidence="2" id="KW-1185">Reference proteome</keyword>
<dbReference type="STRING" id="1714264.BTO30_14870"/>
<dbReference type="AlphaFoldDB" id="A0A1Q8Q244"/>
<accession>A0A1Q8Q244</accession>
<dbReference type="RefSeq" id="WP_075399496.1">
    <property type="nucleotide sequence ID" value="NZ_MSDU01000048.1"/>
</dbReference>
<organism evidence="1 2">
    <name type="scientific">Domibacillus antri</name>
    <dbReference type="NCBI Taxonomy" id="1714264"/>
    <lineage>
        <taxon>Bacteria</taxon>
        <taxon>Bacillati</taxon>
        <taxon>Bacillota</taxon>
        <taxon>Bacilli</taxon>
        <taxon>Bacillales</taxon>
        <taxon>Bacillaceae</taxon>
        <taxon>Domibacillus</taxon>
    </lineage>
</organism>
<protein>
    <recommendedName>
        <fullName evidence="3">Phage tail protein</fullName>
    </recommendedName>
</protein>